<evidence type="ECO:0000256" key="1">
    <source>
        <dbReference type="ARBA" id="ARBA00022737"/>
    </source>
</evidence>
<evidence type="ECO:0000256" key="2">
    <source>
        <dbReference type="PROSITE-ProRule" id="PRU00708"/>
    </source>
</evidence>
<gene>
    <name evidence="3" type="ORF">Fot_57391</name>
</gene>
<dbReference type="Pfam" id="PF01535">
    <property type="entry name" value="PPR"/>
    <property type="match status" value="2"/>
</dbReference>
<dbReference type="InterPro" id="IPR015496">
    <property type="entry name" value="Ubiquilin"/>
</dbReference>
<reference evidence="4" key="1">
    <citation type="submission" date="2024-07" db="EMBL/GenBank/DDBJ databases">
        <title>Two chromosome-level genome assemblies of Korean endemic species Abeliophyllum distichum and Forsythia ovata (Oleaceae).</title>
        <authorList>
            <person name="Jang H."/>
        </authorList>
    </citation>
    <scope>NUCLEOTIDE SEQUENCE [LARGE SCALE GENOMIC DNA]</scope>
</reference>
<feature type="repeat" description="PPR" evidence="2">
    <location>
        <begin position="144"/>
        <end position="178"/>
    </location>
</feature>
<dbReference type="Pfam" id="PF23195">
    <property type="entry name" value="UBQLN1"/>
    <property type="match status" value="1"/>
</dbReference>
<dbReference type="PANTHER" id="PTHR10677">
    <property type="entry name" value="UBIQUILIN"/>
    <property type="match status" value="1"/>
</dbReference>
<organism evidence="3 4">
    <name type="scientific">Forsythia ovata</name>
    <dbReference type="NCBI Taxonomy" id="205694"/>
    <lineage>
        <taxon>Eukaryota</taxon>
        <taxon>Viridiplantae</taxon>
        <taxon>Streptophyta</taxon>
        <taxon>Embryophyta</taxon>
        <taxon>Tracheophyta</taxon>
        <taxon>Spermatophyta</taxon>
        <taxon>Magnoliopsida</taxon>
        <taxon>eudicotyledons</taxon>
        <taxon>Gunneridae</taxon>
        <taxon>Pentapetalae</taxon>
        <taxon>asterids</taxon>
        <taxon>lamiids</taxon>
        <taxon>Lamiales</taxon>
        <taxon>Oleaceae</taxon>
        <taxon>Forsythieae</taxon>
        <taxon>Forsythia</taxon>
    </lineage>
</organism>
<dbReference type="NCBIfam" id="TIGR00756">
    <property type="entry name" value="PPR"/>
    <property type="match status" value="1"/>
</dbReference>
<dbReference type="AlphaFoldDB" id="A0ABD1NW65"/>
<keyword evidence="4" id="KW-1185">Reference proteome</keyword>
<dbReference type="PANTHER" id="PTHR10677:SF3">
    <property type="entry name" value="FI07626P-RELATED"/>
    <property type="match status" value="1"/>
</dbReference>
<protein>
    <submittedName>
        <fullName evidence="3">Ubiquitin domain-containing protein DSK2b-like</fullName>
    </submittedName>
</protein>
<dbReference type="PROSITE" id="PS51375">
    <property type="entry name" value="PPR"/>
    <property type="match status" value="1"/>
</dbReference>
<accession>A0ABD1NW65</accession>
<dbReference type="EMBL" id="JBFOLJ010000106">
    <property type="protein sequence ID" value="KAL2455617.1"/>
    <property type="molecule type" value="Genomic_DNA"/>
</dbReference>
<comment type="caution">
    <text evidence="3">The sequence shown here is derived from an EMBL/GenBank/DDBJ whole genome shotgun (WGS) entry which is preliminary data.</text>
</comment>
<evidence type="ECO:0000313" key="3">
    <source>
        <dbReference type="EMBL" id="KAL2455617.1"/>
    </source>
</evidence>
<evidence type="ECO:0000313" key="4">
    <source>
        <dbReference type="Proteomes" id="UP001604277"/>
    </source>
</evidence>
<name>A0ABD1NW65_9LAMI</name>
<dbReference type="InterPro" id="IPR011990">
    <property type="entry name" value="TPR-like_helical_dom_sf"/>
</dbReference>
<dbReference type="Gene3D" id="1.25.40.10">
    <property type="entry name" value="Tetratricopeptide repeat domain"/>
    <property type="match status" value="1"/>
</dbReference>
<dbReference type="Proteomes" id="UP001604277">
    <property type="component" value="Unassembled WGS sequence"/>
</dbReference>
<keyword evidence="1" id="KW-0677">Repeat</keyword>
<sequence length="201" mass="22339">MLKMPIILVSHKVLGGAGLGASLFPGLGLGTLGGTGASRLFGAGLPEFEHMQQQLTQDPNMMREIMNALAIQNIMNYIEIMCNLIMNNPQMRDIIDRNLELSQLGHQQSTPERTQANQALSKEGRVKDAIGLYHIMQGRKISVNESYYNAFMNVLCKESLYEEISKLLVDMVRRGFSPAAELSNILIDSVLKINEEKQKSS</sequence>
<proteinExistence type="predicted"/>
<dbReference type="InterPro" id="IPR002885">
    <property type="entry name" value="PPR_rpt"/>
</dbReference>